<dbReference type="GO" id="GO:0005737">
    <property type="term" value="C:cytoplasm"/>
    <property type="evidence" value="ECO:0007669"/>
    <property type="project" value="TreeGrafter"/>
</dbReference>
<dbReference type="EMBL" id="CP037900">
    <property type="protein sequence ID" value="QBP11628.1"/>
    <property type="molecule type" value="Genomic_DNA"/>
</dbReference>
<evidence type="ECO:0000256" key="3">
    <source>
        <dbReference type="ARBA" id="ARBA00023239"/>
    </source>
</evidence>
<reference evidence="5 6" key="1">
    <citation type="submission" date="2019-03" db="EMBL/GenBank/DDBJ databases">
        <title>Comparative insights into the high quality Complete genome sequence of highly metal resistant Cupriavidus metallidurans strain BS1 isolated from a gold-copper mine.</title>
        <authorList>
            <person name="Mazhar H.S."/>
            <person name="Rensing C."/>
        </authorList>
    </citation>
    <scope>NUCLEOTIDE SEQUENCE [LARGE SCALE GENOMIC DNA]</scope>
    <source>
        <strain evidence="5 6">BS1</strain>
    </source>
</reference>
<evidence type="ECO:0000259" key="4">
    <source>
        <dbReference type="Pfam" id="PF03328"/>
    </source>
</evidence>
<dbReference type="Gene3D" id="3.20.20.60">
    <property type="entry name" value="Phosphoenolpyruvate-binding domains"/>
    <property type="match status" value="1"/>
</dbReference>
<dbReference type="AlphaFoldDB" id="A0A482IS12"/>
<name>A0A482IS12_9BURK</name>
<proteinExistence type="inferred from homology"/>
<protein>
    <submittedName>
        <fullName evidence="5">Siderophore biosynthesis protein SbnG</fullName>
    </submittedName>
</protein>
<dbReference type="GO" id="GO:0046872">
    <property type="term" value="F:metal ion binding"/>
    <property type="evidence" value="ECO:0007669"/>
    <property type="project" value="UniProtKB-KW"/>
</dbReference>
<organism evidence="5 6">
    <name type="scientific">Cupriavidus metallidurans</name>
    <dbReference type="NCBI Taxonomy" id="119219"/>
    <lineage>
        <taxon>Bacteria</taxon>
        <taxon>Pseudomonadati</taxon>
        <taxon>Pseudomonadota</taxon>
        <taxon>Betaproteobacteria</taxon>
        <taxon>Burkholderiales</taxon>
        <taxon>Burkholderiaceae</taxon>
        <taxon>Cupriavidus</taxon>
    </lineage>
</organism>
<dbReference type="GO" id="GO:0016832">
    <property type="term" value="F:aldehyde-lyase activity"/>
    <property type="evidence" value="ECO:0007669"/>
    <property type="project" value="TreeGrafter"/>
</dbReference>
<evidence type="ECO:0000313" key="6">
    <source>
        <dbReference type="Proteomes" id="UP000253772"/>
    </source>
</evidence>
<comment type="similarity">
    <text evidence="1">Belongs to the HpcH/HpaI aldolase family.</text>
</comment>
<dbReference type="PANTHER" id="PTHR30502:SF0">
    <property type="entry name" value="PHOSPHOENOLPYRUVATE CARBOXYLASE FAMILY PROTEIN"/>
    <property type="match status" value="1"/>
</dbReference>
<dbReference type="OrthoDB" id="86160at2"/>
<accession>A0A482IS12</accession>
<dbReference type="Proteomes" id="UP000253772">
    <property type="component" value="Chromosome c1"/>
</dbReference>
<evidence type="ECO:0000256" key="2">
    <source>
        <dbReference type="ARBA" id="ARBA00022723"/>
    </source>
</evidence>
<evidence type="ECO:0000313" key="5">
    <source>
        <dbReference type="EMBL" id="QBP11628.1"/>
    </source>
</evidence>
<dbReference type="SUPFAM" id="SSF51621">
    <property type="entry name" value="Phosphoenolpyruvate/pyruvate domain"/>
    <property type="match status" value="1"/>
</dbReference>
<dbReference type="InterPro" id="IPR040442">
    <property type="entry name" value="Pyrv_kinase-like_dom_sf"/>
</dbReference>
<dbReference type="Pfam" id="PF03328">
    <property type="entry name" value="HpcH_HpaI"/>
    <property type="match status" value="1"/>
</dbReference>
<dbReference type="InterPro" id="IPR005000">
    <property type="entry name" value="Aldolase/citrate-lyase_domain"/>
</dbReference>
<dbReference type="InterPro" id="IPR015813">
    <property type="entry name" value="Pyrv/PenolPyrv_kinase-like_dom"/>
</dbReference>
<keyword evidence="2" id="KW-0479">Metal-binding</keyword>
<evidence type="ECO:0000256" key="1">
    <source>
        <dbReference type="ARBA" id="ARBA00005568"/>
    </source>
</evidence>
<dbReference type="InterPro" id="IPR050251">
    <property type="entry name" value="HpcH-HpaI_aldolase"/>
</dbReference>
<sequence length="251" mass="26567">MKERLFTPGSEPIVGLFCSTPTPLTVELIAAAGYDFAVIDLEHTLIDGALLGAMLLAARASGIAPLVRVAALHQVAPALDAGAQGIVFPRITSAARASEAVACCHYTCGIPAGRRGLNATWHSGYGRDDLCEATEDAARHTLVVAMIEDAAGLRNADEIAAQRGVDVLLEGAADLSQSLGVPWQTRHPHVRDAVETIAAAAQRHDKHFCALPRTPDDAAAWRARGTRMMVLGDDRGIARRAMVAHRQTCIA</sequence>
<feature type="domain" description="HpcH/HpaI aldolase/citrate lyase" evidence="4">
    <location>
        <begin position="15"/>
        <end position="238"/>
    </location>
</feature>
<gene>
    <name evidence="5" type="ORF">DDF84_005655</name>
</gene>
<keyword evidence="3" id="KW-0456">Lyase</keyword>
<dbReference type="PANTHER" id="PTHR30502">
    <property type="entry name" value="2-KETO-3-DEOXY-L-RHAMNONATE ALDOLASE"/>
    <property type="match status" value="1"/>
</dbReference>